<keyword evidence="1" id="KW-0678">Repressor</keyword>
<dbReference type="InterPro" id="IPR050109">
    <property type="entry name" value="HTH-type_TetR-like_transc_reg"/>
</dbReference>
<keyword evidence="8" id="KW-1185">Reference proteome</keyword>
<name>A0A939QTK3_9MICO</name>
<dbReference type="EMBL" id="JAGFOA010000007">
    <property type="protein sequence ID" value="MBO3664928.1"/>
    <property type="molecule type" value="Genomic_DNA"/>
</dbReference>
<keyword evidence="3 5" id="KW-0238">DNA-binding</keyword>
<dbReference type="AlphaFoldDB" id="A0A939QTK3"/>
<reference evidence="7" key="1">
    <citation type="submission" date="2021-03" db="EMBL/GenBank/DDBJ databases">
        <title>Microbacterium sp. nov., a novel actinobacterium isolated from cow dung.</title>
        <authorList>
            <person name="Zhang L."/>
        </authorList>
    </citation>
    <scope>NUCLEOTIDE SEQUENCE</scope>
    <source>
        <strain evidence="7">NEAU-LLB</strain>
    </source>
</reference>
<dbReference type="PANTHER" id="PTHR30055:SF226">
    <property type="entry name" value="HTH-TYPE TRANSCRIPTIONAL REGULATOR PKSA"/>
    <property type="match status" value="1"/>
</dbReference>
<dbReference type="GO" id="GO:0000976">
    <property type="term" value="F:transcription cis-regulatory region binding"/>
    <property type="evidence" value="ECO:0007669"/>
    <property type="project" value="TreeGrafter"/>
</dbReference>
<dbReference type="GO" id="GO:0003700">
    <property type="term" value="F:DNA-binding transcription factor activity"/>
    <property type="evidence" value="ECO:0007669"/>
    <property type="project" value="TreeGrafter"/>
</dbReference>
<dbReference type="InterPro" id="IPR009057">
    <property type="entry name" value="Homeodomain-like_sf"/>
</dbReference>
<keyword evidence="2" id="KW-0805">Transcription regulation</keyword>
<dbReference type="SUPFAM" id="SSF48498">
    <property type="entry name" value="Tetracyclin repressor-like, C-terminal domain"/>
    <property type="match status" value="1"/>
</dbReference>
<dbReference type="InterPro" id="IPR036271">
    <property type="entry name" value="Tet_transcr_reg_TetR-rel_C_sf"/>
</dbReference>
<evidence type="ECO:0000259" key="6">
    <source>
        <dbReference type="PROSITE" id="PS50977"/>
    </source>
</evidence>
<comment type="caution">
    <text evidence="7">The sequence shown here is derived from an EMBL/GenBank/DDBJ whole genome shotgun (WGS) entry which is preliminary data.</text>
</comment>
<dbReference type="SUPFAM" id="SSF46689">
    <property type="entry name" value="Homeodomain-like"/>
    <property type="match status" value="1"/>
</dbReference>
<dbReference type="InterPro" id="IPR039538">
    <property type="entry name" value="BetI_C"/>
</dbReference>
<evidence type="ECO:0000256" key="4">
    <source>
        <dbReference type="ARBA" id="ARBA00023163"/>
    </source>
</evidence>
<accession>A0A939QTK3</accession>
<feature type="domain" description="HTH tetR-type" evidence="6">
    <location>
        <begin position="8"/>
        <end position="68"/>
    </location>
</feature>
<feature type="DNA-binding region" description="H-T-H motif" evidence="5">
    <location>
        <begin position="31"/>
        <end position="50"/>
    </location>
</feature>
<sequence length="213" mass="23541">MPKIVDRDARRREIVETYLRLAAAEGVEAVTTRRLASELGVATGGLWHYFSGFDEVLLRAFELIFDRADERIAGVLAQRRGIDALCGLIDQTHPLDGTTGEEAHVVVSFWGRVPFHHELSAVQSRVEEHWHRTYRLALEQAVADGELRAGTPVDALADALLVFVAGYQIEHVLATSLARPDRQWRAVGAVLGPWLTEEAAARGEFARRAAAPV</sequence>
<evidence type="ECO:0000256" key="3">
    <source>
        <dbReference type="ARBA" id="ARBA00023125"/>
    </source>
</evidence>
<gene>
    <name evidence="7" type="ORF">J5V96_15635</name>
</gene>
<evidence type="ECO:0000256" key="1">
    <source>
        <dbReference type="ARBA" id="ARBA00022491"/>
    </source>
</evidence>
<dbReference type="Pfam" id="PF00440">
    <property type="entry name" value="TetR_N"/>
    <property type="match status" value="1"/>
</dbReference>
<dbReference type="Pfam" id="PF13977">
    <property type="entry name" value="TetR_C_6"/>
    <property type="match status" value="1"/>
</dbReference>
<protein>
    <submittedName>
        <fullName evidence="7">TetR family transcriptional regulator C-terminal domain-containing protein</fullName>
    </submittedName>
</protein>
<dbReference type="RefSeq" id="WP_208505114.1">
    <property type="nucleotide sequence ID" value="NZ_JAGFOA010000007.1"/>
</dbReference>
<dbReference type="PROSITE" id="PS50977">
    <property type="entry name" value="HTH_TETR_2"/>
    <property type="match status" value="1"/>
</dbReference>
<dbReference type="Proteomes" id="UP000680132">
    <property type="component" value="Unassembled WGS sequence"/>
</dbReference>
<proteinExistence type="predicted"/>
<organism evidence="7 8">
    <name type="scientific">Microbacterium stercoris</name>
    <dbReference type="NCBI Taxonomy" id="2820289"/>
    <lineage>
        <taxon>Bacteria</taxon>
        <taxon>Bacillati</taxon>
        <taxon>Actinomycetota</taxon>
        <taxon>Actinomycetes</taxon>
        <taxon>Micrococcales</taxon>
        <taxon>Microbacteriaceae</taxon>
        <taxon>Microbacterium</taxon>
    </lineage>
</organism>
<dbReference type="InterPro" id="IPR001647">
    <property type="entry name" value="HTH_TetR"/>
</dbReference>
<evidence type="ECO:0000256" key="5">
    <source>
        <dbReference type="PROSITE-ProRule" id="PRU00335"/>
    </source>
</evidence>
<evidence type="ECO:0000313" key="7">
    <source>
        <dbReference type="EMBL" id="MBO3664928.1"/>
    </source>
</evidence>
<dbReference type="Gene3D" id="1.10.357.10">
    <property type="entry name" value="Tetracycline Repressor, domain 2"/>
    <property type="match status" value="1"/>
</dbReference>
<evidence type="ECO:0000256" key="2">
    <source>
        <dbReference type="ARBA" id="ARBA00023015"/>
    </source>
</evidence>
<evidence type="ECO:0000313" key="8">
    <source>
        <dbReference type="Proteomes" id="UP000680132"/>
    </source>
</evidence>
<keyword evidence="4" id="KW-0804">Transcription</keyword>
<dbReference type="PANTHER" id="PTHR30055">
    <property type="entry name" value="HTH-TYPE TRANSCRIPTIONAL REGULATOR RUTR"/>
    <property type="match status" value="1"/>
</dbReference>